<name>A0AAV2CHB7_9ROSI</name>
<proteinExistence type="predicted"/>
<reference evidence="1 2" key="1">
    <citation type="submission" date="2024-04" db="EMBL/GenBank/DDBJ databases">
        <authorList>
            <person name="Fracassetti M."/>
        </authorList>
    </citation>
    <scope>NUCLEOTIDE SEQUENCE [LARGE SCALE GENOMIC DNA]</scope>
</reference>
<protein>
    <submittedName>
        <fullName evidence="1">Uncharacterized protein</fullName>
    </submittedName>
</protein>
<dbReference type="Proteomes" id="UP001497516">
    <property type="component" value="Chromosome 1"/>
</dbReference>
<accession>A0AAV2CHB7</accession>
<gene>
    <name evidence="1" type="ORF">LTRI10_LOCUS3443</name>
</gene>
<keyword evidence="2" id="KW-1185">Reference proteome</keyword>
<dbReference type="EMBL" id="OZ034813">
    <property type="protein sequence ID" value="CAL1355698.1"/>
    <property type="molecule type" value="Genomic_DNA"/>
</dbReference>
<dbReference type="AlphaFoldDB" id="A0AAV2CHB7"/>
<sequence>MRDTRLVLKADVEMLRHASEVYTPKVFKLLEEEYLKAWDCTIDKIGKTEGQEEYKVRYAGKGAWHSV</sequence>
<organism evidence="1 2">
    <name type="scientific">Linum trigynum</name>
    <dbReference type="NCBI Taxonomy" id="586398"/>
    <lineage>
        <taxon>Eukaryota</taxon>
        <taxon>Viridiplantae</taxon>
        <taxon>Streptophyta</taxon>
        <taxon>Embryophyta</taxon>
        <taxon>Tracheophyta</taxon>
        <taxon>Spermatophyta</taxon>
        <taxon>Magnoliopsida</taxon>
        <taxon>eudicotyledons</taxon>
        <taxon>Gunneridae</taxon>
        <taxon>Pentapetalae</taxon>
        <taxon>rosids</taxon>
        <taxon>fabids</taxon>
        <taxon>Malpighiales</taxon>
        <taxon>Linaceae</taxon>
        <taxon>Linum</taxon>
    </lineage>
</organism>
<evidence type="ECO:0000313" key="2">
    <source>
        <dbReference type="Proteomes" id="UP001497516"/>
    </source>
</evidence>
<evidence type="ECO:0000313" key="1">
    <source>
        <dbReference type="EMBL" id="CAL1355698.1"/>
    </source>
</evidence>